<keyword evidence="5 9" id="KW-0812">Transmembrane</keyword>
<keyword evidence="7 9" id="KW-0472">Membrane</keyword>
<gene>
    <name evidence="11" type="ORF">METZ01_LOCUS61844</name>
</gene>
<keyword evidence="3" id="KW-0997">Cell inner membrane</keyword>
<keyword evidence="8" id="KW-0131">Cell cycle</keyword>
<keyword evidence="6 9" id="KW-1133">Transmembrane helix</keyword>
<dbReference type="InterPro" id="IPR045335">
    <property type="entry name" value="FtsQ_C_sf"/>
</dbReference>
<feature type="domain" description="POTRA" evidence="10">
    <location>
        <begin position="59"/>
        <end position="128"/>
    </location>
</feature>
<organism evidence="11">
    <name type="scientific">marine metagenome</name>
    <dbReference type="NCBI Taxonomy" id="408172"/>
    <lineage>
        <taxon>unclassified sequences</taxon>
        <taxon>metagenomes</taxon>
        <taxon>ecological metagenomes</taxon>
    </lineage>
</organism>
<dbReference type="Pfam" id="PF03799">
    <property type="entry name" value="FtsQ_DivIB_C"/>
    <property type="match status" value="1"/>
</dbReference>
<evidence type="ECO:0000256" key="3">
    <source>
        <dbReference type="ARBA" id="ARBA00022519"/>
    </source>
</evidence>
<evidence type="ECO:0000256" key="5">
    <source>
        <dbReference type="ARBA" id="ARBA00022692"/>
    </source>
</evidence>
<dbReference type="InterPro" id="IPR013685">
    <property type="entry name" value="POTRA_FtsQ_type"/>
</dbReference>
<dbReference type="EMBL" id="UINC01003756">
    <property type="protein sequence ID" value="SVA08990.1"/>
    <property type="molecule type" value="Genomic_DNA"/>
</dbReference>
<evidence type="ECO:0000256" key="6">
    <source>
        <dbReference type="ARBA" id="ARBA00022989"/>
    </source>
</evidence>
<dbReference type="PANTHER" id="PTHR35851:SF1">
    <property type="entry name" value="CELL DIVISION PROTEIN FTSQ"/>
    <property type="match status" value="1"/>
</dbReference>
<feature type="transmembrane region" description="Helical" evidence="9">
    <location>
        <begin position="36"/>
        <end position="57"/>
    </location>
</feature>
<dbReference type="Gene3D" id="3.40.50.11690">
    <property type="entry name" value="Cell division protein FtsQ/DivIB"/>
    <property type="match status" value="1"/>
</dbReference>
<evidence type="ECO:0000256" key="1">
    <source>
        <dbReference type="ARBA" id="ARBA00004370"/>
    </source>
</evidence>
<evidence type="ECO:0000256" key="2">
    <source>
        <dbReference type="ARBA" id="ARBA00022475"/>
    </source>
</evidence>
<dbReference type="InterPro" id="IPR005548">
    <property type="entry name" value="Cell_div_FtsQ/DivIB_C"/>
</dbReference>
<keyword evidence="2" id="KW-1003">Cell membrane</keyword>
<name>A0A381SY89_9ZZZZ</name>
<proteinExistence type="predicted"/>
<evidence type="ECO:0000256" key="7">
    <source>
        <dbReference type="ARBA" id="ARBA00023136"/>
    </source>
</evidence>
<evidence type="ECO:0000259" key="10">
    <source>
        <dbReference type="PROSITE" id="PS51779"/>
    </source>
</evidence>
<evidence type="ECO:0000256" key="9">
    <source>
        <dbReference type="SAM" id="Phobius"/>
    </source>
</evidence>
<sequence length="256" mass="29412">VNFFSKSKKKNKKVKKSVFIGRLSKLNLFRNVPKKFYFKIGWIGLLIIVLSLCFLALNRPIELINVSGDLKRVSIKSIDNHTNNLLNKGFLSFNASEVKEKIESLDWVQSVEIIRVWPNKIDIRIMEESLLGIWNDDLILNSSGKLYVVDQRSIPDNIPRLVGPKGSEKDVMKLFIQINNLLTGRGLYLETLTLDARGSWSFTIKPKIEIKLGKTEINQKLERFFLALDQSLLAKINKVSYIDLRYSEGLAVSWKK</sequence>
<accession>A0A381SY89</accession>
<dbReference type="AlphaFoldDB" id="A0A381SY89"/>
<protein>
    <recommendedName>
        <fullName evidence="10">POTRA domain-containing protein</fullName>
    </recommendedName>
</protein>
<comment type="subcellular location">
    <subcellularLocation>
        <location evidence="1">Membrane</location>
    </subcellularLocation>
</comment>
<dbReference type="InterPro" id="IPR034746">
    <property type="entry name" value="POTRA"/>
</dbReference>
<evidence type="ECO:0000256" key="4">
    <source>
        <dbReference type="ARBA" id="ARBA00022618"/>
    </source>
</evidence>
<evidence type="ECO:0000313" key="11">
    <source>
        <dbReference type="EMBL" id="SVA08990.1"/>
    </source>
</evidence>
<keyword evidence="4" id="KW-0132">Cell division</keyword>
<dbReference type="GO" id="GO:0016020">
    <property type="term" value="C:membrane"/>
    <property type="evidence" value="ECO:0007669"/>
    <property type="project" value="UniProtKB-SubCell"/>
</dbReference>
<dbReference type="PANTHER" id="PTHR35851">
    <property type="entry name" value="CELL DIVISION PROTEIN FTSQ"/>
    <property type="match status" value="1"/>
</dbReference>
<reference evidence="11" key="1">
    <citation type="submission" date="2018-05" db="EMBL/GenBank/DDBJ databases">
        <authorList>
            <person name="Lanie J.A."/>
            <person name="Ng W.-L."/>
            <person name="Kazmierczak K.M."/>
            <person name="Andrzejewski T.M."/>
            <person name="Davidsen T.M."/>
            <person name="Wayne K.J."/>
            <person name="Tettelin H."/>
            <person name="Glass J.I."/>
            <person name="Rusch D."/>
            <person name="Podicherti R."/>
            <person name="Tsui H.-C.T."/>
            <person name="Winkler M.E."/>
        </authorList>
    </citation>
    <scope>NUCLEOTIDE SEQUENCE</scope>
</reference>
<dbReference type="Pfam" id="PF08478">
    <property type="entry name" value="POTRA_1"/>
    <property type="match status" value="1"/>
</dbReference>
<feature type="non-terminal residue" evidence="11">
    <location>
        <position position="1"/>
    </location>
</feature>
<dbReference type="GO" id="GO:0090529">
    <property type="term" value="P:cell septum assembly"/>
    <property type="evidence" value="ECO:0007669"/>
    <property type="project" value="InterPro"/>
</dbReference>
<dbReference type="PROSITE" id="PS51779">
    <property type="entry name" value="POTRA"/>
    <property type="match status" value="1"/>
</dbReference>
<evidence type="ECO:0000256" key="8">
    <source>
        <dbReference type="ARBA" id="ARBA00023306"/>
    </source>
</evidence>
<dbReference type="Gene3D" id="3.10.20.310">
    <property type="entry name" value="membrane protein fhac"/>
    <property type="match status" value="1"/>
</dbReference>
<dbReference type="InterPro" id="IPR026579">
    <property type="entry name" value="FtsQ"/>
</dbReference>